<feature type="non-terminal residue" evidence="1">
    <location>
        <position position="91"/>
    </location>
</feature>
<dbReference type="AlphaFoldDB" id="A0A820VL13"/>
<evidence type="ECO:0000313" key="2">
    <source>
        <dbReference type="Proteomes" id="UP000663866"/>
    </source>
</evidence>
<proteinExistence type="predicted"/>
<protein>
    <submittedName>
        <fullName evidence="1">Uncharacterized protein</fullName>
    </submittedName>
</protein>
<dbReference type="InterPro" id="IPR049763">
    <property type="entry name" value="ANKFY1_BACK"/>
</dbReference>
<name>A0A820VL13_9BILA</name>
<sequence>CEVALISAVDVRNCLKFYKIAEEISASVLQTHCSQLISTHWTDFTSEDFQYLSAPMTYKLFKEKTKYPLHQAVRMKREDVLFLYLIDNDEH</sequence>
<keyword evidence="2" id="KW-1185">Reference proteome</keyword>
<comment type="caution">
    <text evidence="1">The sequence shown here is derived from an EMBL/GenBank/DDBJ whole genome shotgun (WGS) entry which is preliminary data.</text>
</comment>
<accession>A0A820VL13</accession>
<evidence type="ECO:0000313" key="1">
    <source>
        <dbReference type="EMBL" id="CAF4502064.1"/>
    </source>
</evidence>
<organism evidence="1 2">
    <name type="scientific">Rotaria magnacalcarata</name>
    <dbReference type="NCBI Taxonomy" id="392030"/>
    <lineage>
        <taxon>Eukaryota</taxon>
        <taxon>Metazoa</taxon>
        <taxon>Spiralia</taxon>
        <taxon>Gnathifera</taxon>
        <taxon>Rotifera</taxon>
        <taxon>Eurotatoria</taxon>
        <taxon>Bdelloidea</taxon>
        <taxon>Philodinida</taxon>
        <taxon>Philodinidae</taxon>
        <taxon>Rotaria</taxon>
    </lineage>
</organism>
<dbReference type="CDD" id="cd18501">
    <property type="entry name" value="BACK_ANKFY1_Rank5"/>
    <property type="match status" value="1"/>
</dbReference>
<dbReference type="EMBL" id="CAJOBG010053468">
    <property type="protein sequence ID" value="CAF4502064.1"/>
    <property type="molecule type" value="Genomic_DNA"/>
</dbReference>
<feature type="non-terminal residue" evidence="1">
    <location>
        <position position="1"/>
    </location>
</feature>
<gene>
    <name evidence="1" type="ORF">OVN521_LOCUS40804</name>
</gene>
<dbReference type="Proteomes" id="UP000663866">
    <property type="component" value="Unassembled WGS sequence"/>
</dbReference>
<reference evidence="1" key="1">
    <citation type="submission" date="2021-02" db="EMBL/GenBank/DDBJ databases">
        <authorList>
            <person name="Nowell W R."/>
        </authorList>
    </citation>
    <scope>NUCLEOTIDE SEQUENCE</scope>
</reference>